<keyword evidence="1" id="KW-0812">Transmembrane</keyword>
<accession>A0A329MLE2</accession>
<dbReference type="InterPro" id="IPR052927">
    <property type="entry name" value="DCC_oxidoreductase"/>
</dbReference>
<dbReference type="PANTHER" id="PTHR33639:SF2">
    <property type="entry name" value="DUF393 DOMAIN-CONTAINING PROTEIN"/>
    <property type="match status" value="1"/>
</dbReference>
<comment type="caution">
    <text evidence="2">The sequence shown here is derived from an EMBL/GenBank/DDBJ whole genome shotgun (WGS) entry which is preliminary data.</text>
</comment>
<keyword evidence="1" id="KW-0472">Membrane</keyword>
<dbReference type="Proteomes" id="UP000250369">
    <property type="component" value="Unassembled WGS sequence"/>
</dbReference>
<sequence>MAMPGQDEPPVILYDGVCNFCAAVVRFVVKRDHKERFRFAALQSETGRRILEKHGLQPGQLDTFVLAEGERCWTRSTAALLVCRRLNDLWPLAYAGIVVPRFIRDAVYGAVARNRYRWFGKSDACMMPTPELRKRFLD</sequence>
<gene>
    <name evidence="2" type="ORF">DQG23_14010</name>
</gene>
<dbReference type="RefSeq" id="WP_113031483.1">
    <property type="nucleotide sequence ID" value="NZ_QMFB01000007.1"/>
</dbReference>
<evidence type="ECO:0000256" key="1">
    <source>
        <dbReference type="SAM" id="Phobius"/>
    </source>
</evidence>
<reference evidence="2 3" key="1">
    <citation type="journal article" date="2009" name="Int. J. Syst. Evol. Microbiol.">
        <title>Paenibacillus contaminans sp. nov., isolated from a contaminated laboratory plate.</title>
        <authorList>
            <person name="Chou J.H."/>
            <person name="Lee J.H."/>
            <person name="Lin M.C."/>
            <person name="Chang P.S."/>
            <person name="Arun A.B."/>
            <person name="Young C.C."/>
            <person name="Chen W.M."/>
        </authorList>
    </citation>
    <scope>NUCLEOTIDE SEQUENCE [LARGE SCALE GENOMIC DNA]</scope>
    <source>
        <strain evidence="2 3">CKOBP-6</strain>
    </source>
</reference>
<keyword evidence="3" id="KW-1185">Reference proteome</keyword>
<dbReference type="Pfam" id="PF04134">
    <property type="entry name" value="DCC1-like"/>
    <property type="match status" value="1"/>
</dbReference>
<feature type="transmembrane region" description="Helical" evidence="1">
    <location>
        <begin position="12"/>
        <end position="29"/>
    </location>
</feature>
<organism evidence="2 3">
    <name type="scientific">Paenibacillus contaminans</name>
    <dbReference type="NCBI Taxonomy" id="450362"/>
    <lineage>
        <taxon>Bacteria</taxon>
        <taxon>Bacillati</taxon>
        <taxon>Bacillota</taxon>
        <taxon>Bacilli</taxon>
        <taxon>Bacillales</taxon>
        <taxon>Paenibacillaceae</taxon>
        <taxon>Paenibacillus</taxon>
    </lineage>
</organism>
<evidence type="ECO:0000313" key="3">
    <source>
        <dbReference type="Proteomes" id="UP000250369"/>
    </source>
</evidence>
<protein>
    <submittedName>
        <fullName evidence="2">Thiol-disulfide oxidoreductase</fullName>
    </submittedName>
</protein>
<name>A0A329MLE2_9BACL</name>
<proteinExistence type="predicted"/>
<dbReference type="EMBL" id="QMFB01000007">
    <property type="protein sequence ID" value="RAV20625.1"/>
    <property type="molecule type" value="Genomic_DNA"/>
</dbReference>
<dbReference type="GO" id="GO:0015035">
    <property type="term" value="F:protein-disulfide reductase activity"/>
    <property type="evidence" value="ECO:0007669"/>
    <property type="project" value="InterPro"/>
</dbReference>
<keyword evidence="1" id="KW-1133">Transmembrane helix</keyword>
<dbReference type="InterPro" id="IPR007263">
    <property type="entry name" value="DCC1-like"/>
</dbReference>
<evidence type="ECO:0000313" key="2">
    <source>
        <dbReference type="EMBL" id="RAV20625.1"/>
    </source>
</evidence>
<dbReference type="AlphaFoldDB" id="A0A329MLE2"/>
<dbReference type="PANTHER" id="PTHR33639">
    <property type="entry name" value="THIOL-DISULFIDE OXIDOREDUCTASE DCC"/>
    <property type="match status" value="1"/>
</dbReference>
<dbReference type="OrthoDB" id="9785438at2"/>